<dbReference type="SUPFAM" id="SSF54106">
    <property type="entry name" value="LysM domain"/>
    <property type="match status" value="3"/>
</dbReference>
<organism evidence="3 4">
    <name type="scientific">Phyllosticta citrichinensis</name>
    <dbReference type="NCBI Taxonomy" id="1130410"/>
    <lineage>
        <taxon>Eukaryota</taxon>
        <taxon>Fungi</taxon>
        <taxon>Dikarya</taxon>
        <taxon>Ascomycota</taxon>
        <taxon>Pezizomycotina</taxon>
        <taxon>Dothideomycetes</taxon>
        <taxon>Dothideomycetes incertae sedis</taxon>
        <taxon>Botryosphaeriales</taxon>
        <taxon>Phyllostictaceae</taxon>
        <taxon>Phyllosticta</taxon>
    </lineage>
</organism>
<sequence length="440" mass="47812">MAGSPSRRASSFNFPWHLLSIQVGIASSCLLALDYFPFQLYTLPLIARHSYQQNQSAADPFPRRQPLSALCSPRHSGKAMTYVYAAAFPSKPKPPPQLISPQKYQDAPQRQISDMEWRALRTALRLRLILSFIELPRLGREIAPIHVTALYRVTCAVFTSSIAIPCSTYAKKSSPATSQRFCKNKTAFDMRLFTLLAAGASLLGFAAAMPEAYPDAADLNVVGRLGKRALINNLETRQLCNGTTILDTTTQTYVIPQGDTLTKIAEKFNRGICDIAKVNNLTHPDFILAGASLTIPPQVCFPDSTSCISTVVPTATCINGGPGFYIIQSGDTLGQLARAFNITLDALTGANKANIPKPDIVNIGQVVNIPICDNSSADLTPYKIKAGDTFYILGRRYRSSEGAIRAVNPGVNPNTLQVGQVITLVSFARKFPGTEPTNEL</sequence>
<name>A0ABR1Y5W4_9PEZI</name>
<accession>A0ABR1Y5W4</accession>
<feature type="domain" description="LysM" evidence="2">
    <location>
        <begin position="323"/>
        <end position="369"/>
    </location>
</feature>
<dbReference type="PROSITE" id="PS51257">
    <property type="entry name" value="PROKAR_LIPOPROTEIN"/>
    <property type="match status" value="1"/>
</dbReference>
<evidence type="ECO:0000259" key="2">
    <source>
        <dbReference type="PROSITE" id="PS51782"/>
    </source>
</evidence>
<evidence type="ECO:0000259" key="1">
    <source>
        <dbReference type="PROSITE" id="PS50943"/>
    </source>
</evidence>
<dbReference type="Gene3D" id="3.10.350.10">
    <property type="entry name" value="LysM domain"/>
    <property type="match status" value="3"/>
</dbReference>
<feature type="domain" description="HTH cro/C1-type" evidence="1">
    <location>
        <begin position="329"/>
        <end position="347"/>
    </location>
</feature>
<dbReference type="Pfam" id="PF01476">
    <property type="entry name" value="LysM"/>
    <property type="match status" value="3"/>
</dbReference>
<keyword evidence="4" id="KW-1185">Reference proteome</keyword>
<evidence type="ECO:0000313" key="4">
    <source>
        <dbReference type="Proteomes" id="UP001456524"/>
    </source>
</evidence>
<dbReference type="InterPro" id="IPR018392">
    <property type="entry name" value="LysM"/>
</dbReference>
<dbReference type="PANTHER" id="PTHR33734:SF22">
    <property type="entry name" value="MEMBRANE-BOUND LYTIC MUREIN TRANSGLYCOSYLASE D"/>
    <property type="match status" value="1"/>
</dbReference>
<feature type="domain" description="LysM" evidence="2">
    <location>
        <begin position="380"/>
        <end position="424"/>
    </location>
</feature>
<feature type="domain" description="LysM" evidence="2">
    <location>
        <begin position="251"/>
        <end position="295"/>
    </location>
</feature>
<dbReference type="InterPro" id="IPR001387">
    <property type="entry name" value="Cro/C1-type_HTH"/>
</dbReference>
<gene>
    <name evidence="3" type="ORF">IWX90DRAFT_420650</name>
</gene>
<dbReference type="PANTHER" id="PTHR33734">
    <property type="entry name" value="LYSM DOMAIN-CONTAINING GPI-ANCHORED PROTEIN 2"/>
    <property type="match status" value="1"/>
</dbReference>
<proteinExistence type="predicted"/>
<dbReference type="PROSITE" id="PS51782">
    <property type="entry name" value="LYSM"/>
    <property type="match status" value="3"/>
</dbReference>
<evidence type="ECO:0000313" key="3">
    <source>
        <dbReference type="EMBL" id="KAK8177293.1"/>
    </source>
</evidence>
<comment type="caution">
    <text evidence="3">The sequence shown here is derived from an EMBL/GenBank/DDBJ whole genome shotgun (WGS) entry which is preliminary data.</text>
</comment>
<reference evidence="3 4" key="1">
    <citation type="journal article" date="2022" name="G3 (Bethesda)">
        <title>Enemy or ally: a genomic approach to elucidate the lifestyle of Phyllosticta citrichinaensis.</title>
        <authorList>
            <person name="Buijs V.A."/>
            <person name="Groenewald J.Z."/>
            <person name="Haridas S."/>
            <person name="LaButti K.M."/>
            <person name="Lipzen A."/>
            <person name="Martin F.M."/>
            <person name="Barry K."/>
            <person name="Grigoriev I.V."/>
            <person name="Crous P.W."/>
            <person name="Seidl M.F."/>
        </authorList>
    </citation>
    <scope>NUCLEOTIDE SEQUENCE [LARGE SCALE GENOMIC DNA]</scope>
    <source>
        <strain evidence="3 4">CBS 129764</strain>
    </source>
</reference>
<dbReference type="CDD" id="cd00118">
    <property type="entry name" value="LysM"/>
    <property type="match status" value="3"/>
</dbReference>
<dbReference type="SMART" id="SM00257">
    <property type="entry name" value="LysM"/>
    <property type="match status" value="3"/>
</dbReference>
<dbReference type="InterPro" id="IPR036779">
    <property type="entry name" value="LysM_dom_sf"/>
</dbReference>
<dbReference type="Proteomes" id="UP001456524">
    <property type="component" value="Unassembled WGS sequence"/>
</dbReference>
<protein>
    <submittedName>
        <fullName evidence="3">Uncharacterized protein</fullName>
    </submittedName>
</protein>
<dbReference type="PROSITE" id="PS50943">
    <property type="entry name" value="HTH_CROC1"/>
    <property type="match status" value="1"/>
</dbReference>
<dbReference type="EMBL" id="JBBWUH010000001">
    <property type="protein sequence ID" value="KAK8177293.1"/>
    <property type="molecule type" value="Genomic_DNA"/>
</dbReference>